<dbReference type="FunFam" id="3.30.470.20:FF:000026">
    <property type="entry name" value="Carbamoyl-phosphate synthase large chain"/>
    <property type="match status" value="1"/>
</dbReference>
<dbReference type="InterPro" id="IPR005480">
    <property type="entry name" value="CPSase_lsu_oligo"/>
</dbReference>
<name>A0A4V3GLG8_9BACT</name>
<dbReference type="FunFam" id="3.40.50.20:FF:000002">
    <property type="entry name" value="Carbamoyl-phosphate synthase large chain"/>
    <property type="match status" value="1"/>
</dbReference>
<evidence type="ECO:0000256" key="11">
    <source>
        <dbReference type="ARBA" id="ARBA00022840"/>
    </source>
</evidence>
<dbReference type="GO" id="GO:0004088">
    <property type="term" value="F:carbamoyl-phosphate synthase (glutamine-hydrolyzing) activity"/>
    <property type="evidence" value="ECO:0007669"/>
    <property type="project" value="UniProtKB-EC"/>
</dbReference>
<comment type="pathway">
    <text evidence="2">Pyrimidine metabolism; UMP biosynthesis via de novo pathway; (S)-dihydroorotate from bicarbonate: step 1/3.</text>
</comment>
<evidence type="ECO:0000313" key="22">
    <source>
        <dbReference type="Proteomes" id="UP000294498"/>
    </source>
</evidence>
<dbReference type="PANTHER" id="PTHR11405:SF53">
    <property type="entry name" value="CARBAMOYL-PHOSPHATE SYNTHASE [AMMONIA], MITOCHONDRIAL"/>
    <property type="match status" value="1"/>
</dbReference>
<evidence type="ECO:0000256" key="5">
    <source>
        <dbReference type="ARBA" id="ARBA00022571"/>
    </source>
</evidence>
<evidence type="ECO:0000256" key="15">
    <source>
        <dbReference type="ARBA" id="ARBA00047359"/>
    </source>
</evidence>
<comment type="function">
    <text evidence="17">Large subunit of the glutamine-dependent carbamoyl phosphate synthetase (CPSase). CPSase catalyzes the formation of carbamoyl phosphate from the ammonia moiety of glutamine, carbonate, and phosphate donated by ATP, constituting the first step of 2 biosynthetic pathways, one leading to arginine and/or urea and the other to pyrimidine nucleotides. The large subunit (synthetase) binds the substrates ammonia (free or transferred from glutamine from the small subunit), hydrogencarbonate and ATP and carries out an ATP-coupled ligase reaction, activating hydrogencarbonate by forming carboxy phosphate which reacts with ammonia to form carbamoyl phosphate.</text>
</comment>
<evidence type="ECO:0000256" key="14">
    <source>
        <dbReference type="ARBA" id="ARBA00023211"/>
    </source>
</evidence>
<dbReference type="SUPFAM" id="SSF52440">
    <property type="entry name" value="PreATP-grasp domain"/>
    <property type="match status" value="2"/>
</dbReference>
<dbReference type="GO" id="GO:0006526">
    <property type="term" value="P:L-arginine biosynthetic process"/>
    <property type="evidence" value="ECO:0007669"/>
    <property type="project" value="UniProtKB-KW"/>
</dbReference>
<dbReference type="PRINTS" id="PR00098">
    <property type="entry name" value="CPSASE"/>
</dbReference>
<dbReference type="GO" id="GO:0006541">
    <property type="term" value="P:glutamine metabolic process"/>
    <property type="evidence" value="ECO:0007669"/>
    <property type="project" value="TreeGrafter"/>
</dbReference>
<dbReference type="GO" id="GO:0006221">
    <property type="term" value="P:pyrimidine nucleotide biosynthetic process"/>
    <property type="evidence" value="ECO:0007669"/>
    <property type="project" value="UniProtKB-KW"/>
</dbReference>
<dbReference type="InterPro" id="IPR011761">
    <property type="entry name" value="ATP-grasp"/>
</dbReference>
<evidence type="ECO:0000256" key="16">
    <source>
        <dbReference type="ARBA" id="ARBA00048816"/>
    </source>
</evidence>
<evidence type="ECO:0000256" key="10">
    <source>
        <dbReference type="ARBA" id="ARBA00022741"/>
    </source>
</evidence>
<dbReference type="PROSITE" id="PS50975">
    <property type="entry name" value="ATP_GRASP"/>
    <property type="match status" value="2"/>
</dbReference>
<comment type="subunit">
    <text evidence="18">Composed of two chains; the small (or glutamine) chain promotes the hydrolysis of glutamine to ammonia, which is used by the large (or ammonia) chain to synthesize carbamoyl phosphate. Tetramer of heterodimers (alpha,beta)4.</text>
</comment>
<dbReference type="InterPro" id="IPR016185">
    <property type="entry name" value="PreATP-grasp_dom_sf"/>
</dbReference>
<evidence type="ECO:0000256" key="17">
    <source>
        <dbReference type="ARBA" id="ARBA00057223"/>
    </source>
</evidence>
<dbReference type="PROSITE" id="PS51257">
    <property type="entry name" value="PROKAR_LIPOPROTEIN"/>
    <property type="match status" value="1"/>
</dbReference>
<protein>
    <submittedName>
        <fullName evidence="21">Carbamoyl-phosphate synthase large subunit</fullName>
    </submittedName>
</protein>
<dbReference type="SUPFAM" id="SSF48108">
    <property type="entry name" value="Carbamoyl phosphate synthetase, large subunit connection domain"/>
    <property type="match status" value="1"/>
</dbReference>
<keyword evidence="11 19" id="KW-0067">ATP-binding</keyword>
<comment type="pathway">
    <text evidence="3">Amino-acid biosynthesis; L-arginine biosynthesis; carbamoyl phosphate from bicarbonate: step 1/1.</text>
</comment>
<dbReference type="OrthoDB" id="9804197at2"/>
<evidence type="ECO:0000313" key="21">
    <source>
        <dbReference type="EMBL" id="TDW99492.1"/>
    </source>
</evidence>
<sequence>MPKDTSIKSVLIIGSGPIIIGQACEFDYSGSQAARSLREEGVSVVLINSNPATIMTDPMMADKVYLLPLTVESIEQILQENQIDAVLPTMGGQTALNLAKEAEELGMWEKYNVRLIGVDIKAIDKAEDREKFRQWMIELGVPVAPARTANSWLEGKEYAQEIGFPLVIRPSFTLGGTGGGFVHGKEDLDEALNRGLTASPIHEVLVEKAVLGWKEFELELLRDANNNVVIICTVENFDPMGVHTGDSITVAPAMTLSDTAFQLMRNTAIMMMRDLGNFAGGCNVQFALNPQTEEIIAIEINPRVSRSSALASKATGYPIAKIAAKLAIGYTLDELKNQITQSTSAYFEPALDYVIVKIPRWNFDKFKGANDTLGLQMKSVGEVMGIGRSFTEAIQKACQSLENNAVGLGYYGKSMMHAEAIIDYIKTPKWDRIFRIKDALMMGVSVKTIVQATLIDRWFIYEIQKIVDLEKQLAKYRLDTLPLDLLKAAKRHGFSDDQIAKIIPNATEDDVYNKRKAAGITRVYKMVDTCSAEFQAKTPYFYSTFEDGENESKASGKKKVIVLGSGPNRIGQGIEFDYCCVHGLLAIKEAGYEAIMINCNPETVSTDFDIADKLYFEPVFWEHLWEIIELEKPEGVIVQLGGQTALKLAEKLHNRGIRIIGTSYDSMDIAEDRGRFSDMLKDLKIPYPDYGTAHDVDEAVVVANKVGYPVLVRPSYVLGGQRMRIVLNDDEVEKAVVSLLKHLPGNKILIDHFLDRCQEAEIDAIFDGENFHVMGVMEHIEPAGIHSGDSHAMLPAFKLGPMTVTTMEYYAEKIARALNIKGLINIQFAIKDEKVYVIEANPRASRTTPFIAKAYGIPYLNVATQVMLGTKKLTDFTFEKNLEGFAIKEPVFSFNKFPGVNMELGPEMKSTGEAIRFIKDLRDPYFRTLYKERSMRLSK</sequence>
<dbReference type="PANTHER" id="PTHR11405">
    <property type="entry name" value="CARBAMOYLTRANSFERASE FAMILY MEMBER"/>
    <property type="match status" value="1"/>
</dbReference>
<dbReference type="InterPro" id="IPR006275">
    <property type="entry name" value="CPSase_lsu"/>
</dbReference>
<evidence type="ECO:0000256" key="2">
    <source>
        <dbReference type="ARBA" id="ARBA00004812"/>
    </source>
</evidence>
<keyword evidence="10 19" id="KW-0547">Nucleotide-binding</keyword>
<keyword evidence="6" id="KW-0436">Ligase</keyword>
<keyword evidence="14" id="KW-0464">Manganese</keyword>
<proteinExistence type="inferred from homology"/>
<dbReference type="Proteomes" id="UP000294498">
    <property type="component" value="Unassembled WGS sequence"/>
</dbReference>
<reference evidence="21 22" key="1">
    <citation type="submission" date="2019-03" db="EMBL/GenBank/DDBJ databases">
        <title>Genomic Encyclopedia of Type Strains, Phase IV (KMG-IV): sequencing the most valuable type-strain genomes for metagenomic binning, comparative biology and taxonomic classification.</title>
        <authorList>
            <person name="Goeker M."/>
        </authorList>
    </citation>
    <scope>NUCLEOTIDE SEQUENCE [LARGE SCALE GENOMIC DNA]</scope>
    <source>
        <strain evidence="21 22">DSM 100059</strain>
    </source>
</reference>
<dbReference type="Pfam" id="PF25596">
    <property type="entry name" value="CPSase_L_D1"/>
    <property type="match status" value="2"/>
</dbReference>
<dbReference type="SUPFAM" id="SSF56059">
    <property type="entry name" value="Glutathione synthetase ATP-binding domain-like"/>
    <property type="match status" value="2"/>
</dbReference>
<feature type="domain" description="ATP-grasp" evidence="20">
    <location>
        <begin position="677"/>
        <end position="868"/>
    </location>
</feature>
<evidence type="ECO:0000256" key="19">
    <source>
        <dbReference type="PROSITE-ProRule" id="PRU00409"/>
    </source>
</evidence>
<dbReference type="Gene3D" id="3.40.50.20">
    <property type="match status" value="2"/>
</dbReference>
<keyword evidence="13" id="KW-0665">Pyrimidine biosynthesis</keyword>
<comment type="caution">
    <text evidence="21">The sequence shown here is derived from an EMBL/GenBank/DDBJ whole genome shotgun (WGS) entry which is preliminary data.</text>
</comment>
<dbReference type="Gene3D" id="3.30.470.20">
    <property type="entry name" value="ATP-grasp fold, B domain"/>
    <property type="match status" value="2"/>
</dbReference>
<dbReference type="GO" id="GO:0005737">
    <property type="term" value="C:cytoplasm"/>
    <property type="evidence" value="ECO:0007669"/>
    <property type="project" value="TreeGrafter"/>
</dbReference>
<comment type="catalytic activity">
    <reaction evidence="16">
        <text>hydrogencarbonate + L-glutamine + 2 ATP + H2O = carbamoyl phosphate + L-glutamate + 2 ADP + phosphate + 2 H(+)</text>
        <dbReference type="Rhea" id="RHEA:18633"/>
        <dbReference type="ChEBI" id="CHEBI:15377"/>
        <dbReference type="ChEBI" id="CHEBI:15378"/>
        <dbReference type="ChEBI" id="CHEBI:17544"/>
        <dbReference type="ChEBI" id="CHEBI:29985"/>
        <dbReference type="ChEBI" id="CHEBI:30616"/>
        <dbReference type="ChEBI" id="CHEBI:43474"/>
        <dbReference type="ChEBI" id="CHEBI:58228"/>
        <dbReference type="ChEBI" id="CHEBI:58359"/>
        <dbReference type="ChEBI" id="CHEBI:456216"/>
        <dbReference type="EC" id="6.3.5.5"/>
    </reaction>
</comment>
<dbReference type="GO" id="GO:0004087">
    <property type="term" value="F:carbamoyl-phosphate synthase (ammonia) activity"/>
    <property type="evidence" value="ECO:0007669"/>
    <property type="project" value="UniProtKB-EC"/>
</dbReference>
<evidence type="ECO:0000256" key="6">
    <source>
        <dbReference type="ARBA" id="ARBA00022598"/>
    </source>
</evidence>
<dbReference type="NCBIfam" id="NF003671">
    <property type="entry name" value="PRK05294.1"/>
    <property type="match status" value="1"/>
</dbReference>
<dbReference type="EMBL" id="SODV01000001">
    <property type="protein sequence ID" value="TDW99492.1"/>
    <property type="molecule type" value="Genomic_DNA"/>
</dbReference>
<comment type="catalytic activity">
    <reaction evidence="15">
        <text>hydrogencarbonate + NH4(+) + 2 ATP = carbamoyl phosphate + 2 ADP + phosphate + 2 H(+)</text>
        <dbReference type="Rhea" id="RHEA:18029"/>
        <dbReference type="ChEBI" id="CHEBI:15378"/>
        <dbReference type="ChEBI" id="CHEBI:17544"/>
        <dbReference type="ChEBI" id="CHEBI:28938"/>
        <dbReference type="ChEBI" id="CHEBI:30616"/>
        <dbReference type="ChEBI" id="CHEBI:43474"/>
        <dbReference type="ChEBI" id="CHEBI:58228"/>
        <dbReference type="ChEBI" id="CHEBI:456216"/>
        <dbReference type="EC" id="6.3.4.16"/>
    </reaction>
</comment>
<evidence type="ECO:0000256" key="9">
    <source>
        <dbReference type="ARBA" id="ARBA00022737"/>
    </source>
</evidence>
<accession>A0A4V3GLG8</accession>
<organism evidence="21 22">
    <name type="scientific">Dinghuibacter silviterrae</name>
    <dbReference type="NCBI Taxonomy" id="1539049"/>
    <lineage>
        <taxon>Bacteria</taxon>
        <taxon>Pseudomonadati</taxon>
        <taxon>Bacteroidota</taxon>
        <taxon>Chitinophagia</taxon>
        <taxon>Chitinophagales</taxon>
        <taxon>Chitinophagaceae</taxon>
        <taxon>Dinghuibacter</taxon>
    </lineage>
</organism>
<dbReference type="InterPro" id="IPR013815">
    <property type="entry name" value="ATP_grasp_subdomain_1"/>
</dbReference>
<feature type="domain" description="ATP-grasp" evidence="20">
    <location>
        <begin position="133"/>
        <end position="328"/>
    </location>
</feature>
<evidence type="ECO:0000256" key="3">
    <source>
        <dbReference type="ARBA" id="ARBA00005077"/>
    </source>
</evidence>
<dbReference type="FunFam" id="3.30.470.20:FF:000007">
    <property type="entry name" value="Carbamoyl-phosphate synthase large chain"/>
    <property type="match status" value="1"/>
</dbReference>
<dbReference type="InterPro" id="IPR005479">
    <property type="entry name" value="CPAse_ATP-bd"/>
</dbReference>
<dbReference type="NCBIfam" id="TIGR01369">
    <property type="entry name" value="CPSaseII_lrg"/>
    <property type="match status" value="1"/>
</dbReference>
<evidence type="ECO:0000256" key="7">
    <source>
        <dbReference type="ARBA" id="ARBA00022605"/>
    </source>
</evidence>
<dbReference type="PROSITE" id="PS00866">
    <property type="entry name" value="CPSASE_1"/>
    <property type="match status" value="1"/>
</dbReference>
<comment type="cofactor">
    <cofactor evidence="1">
        <name>Mn(2+)</name>
        <dbReference type="ChEBI" id="CHEBI:29035"/>
    </cofactor>
</comment>
<keyword evidence="7" id="KW-0028">Amino-acid biosynthesis</keyword>
<comment type="similarity">
    <text evidence="4">Belongs to the CarB family.</text>
</comment>
<dbReference type="InterPro" id="IPR036897">
    <property type="entry name" value="CarbamoylP_synth_lsu_oligo_sf"/>
</dbReference>
<dbReference type="NCBIfam" id="NF009455">
    <property type="entry name" value="PRK12815.1"/>
    <property type="match status" value="1"/>
</dbReference>
<dbReference type="GO" id="GO:0005524">
    <property type="term" value="F:ATP binding"/>
    <property type="evidence" value="ECO:0007669"/>
    <property type="project" value="UniProtKB-UniRule"/>
</dbReference>
<dbReference type="FunFam" id="1.10.1030.10:FF:000002">
    <property type="entry name" value="Carbamoyl-phosphate synthase large chain"/>
    <property type="match status" value="1"/>
</dbReference>
<dbReference type="InterPro" id="IPR058047">
    <property type="entry name" value="CPSase_preATP-grasp"/>
</dbReference>
<dbReference type="FunFam" id="3.40.50.20:FF:000001">
    <property type="entry name" value="Carbamoyl-phosphate synthase large chain"/>
    <property type="match status" value="1"/>
</dbReference>
<dbReference type="InterPro" id="IPR005483">
    <property type="entry name" value="CPSase_dom"/>
</dbReference>
<dbReference type="Gene3D" id="1.10.1030.10">
    <property type="entry name" value="Carbamoyl-phosphate synthetase, large subunit oligomerisation domain"/>
    <property type="match status" value="1"/>
</dbReference>
<dbReference type="GO" id="GO:0046872">
    <property type="term" value="F:metal ion binding"/>
    <property type="evidence" value="ECO:0007669"/>
    <property type="project" value="UniProtKB-KW"/>
</dbReference>
<dbReference type="PROSITE" id="PS00867">
    <property type="entry name" value="CPSASE_2"/>
    <property type="match status" value="1"/>
</dbReference>
<dbReference type="SMART" id="SM01096">
    <property type="entry name" value="CPSase_L_D3"/>
    <property type="match status" value="1"/>
</dbReference>
<evidence type="ECO:0000256" key="13">
    <source>
        <dbReference type="ARBA" id="ARBA00022975"/>
    </source>
</evidence>
<evidence type="ECO:0000256" key="1">
    <source>
        <dbReference type="ARBA" id="ARBA00001936"/>
    </source>
</evidence>
<keyword evidence="8" id="KW-0479">Metal-binding</keyword>
<dbReference type="Pfam" id="PF02787">
    <property type="entry name" value="CPSase_L_D3"/>
    <property type="match status" value="1"/>
</dbReference>
<dbReference type="AlphaFoldDB" id="A0A4V3GLG8"/>
<dbReference type="Pfam" id="PF02786">
    <property type="entry name" value="CPSase_L_D2"/>
    <property type="match status" value="2"/>
</dbReference>
<evidence type="ECO:0000256" key="12">
    <source>
        <dbReference type="ARBA" id="ARBA00022842"/>
    </source>
</evidence>
<keyword evidence="5" id="KW-0055">Arginine biosynthesis</keyword>
<keyword evidence="22" id="KW-1185">Reference proteome</keyword>
<evidence type="ECO:0000256" key="18">
    <source>
        <dbReference type="ARBA" id="ARBA00062056"/>
    </source>
</evidence>
<evidence type="ECO:0000256" key="8">
    <source>
        <dbReference type="ARBA" id="ARBA00022723"/>
    </source>
</evidence>
<keyword evidence="12" id="KW-0460">Magnesium</keyword>
<evidence type="ECO:0000256" key="4">
    <source>
        <dbReference type="ARBA" id="ARBA00009799"/>
    </source>
</evidence>
<gene>
    <name evidence="21" type="ORF">EDB95_0502</name>
</gene>
<dbReference type="Gene3D" id="3.30.1490.20">
    <property type="entry name" value="ATP-grasp fold, A domain"/>
    <property type="match status" value="1"/>
</dbReference>
<evidence type="ECO:0000259" key="20">
    <source>
        <dbReference type="PROSITE" id="PS50975"/>
    </source>
</evidence>
<dbReference type="RefSeq" id="WP_133990233.1">
    <property type="nucleotide sequence ID" value="NZ_SODV01000001.1"/>
</dbReference>
<keyword evidence="9" id="KW-0677">Repeat</keyword>